<evidence type="ECO:0000313" key="2">
    <source>
        <dbReference type="Proteomes" id="UP000828048"/>
    </source>
</evidence>
<gene>
    <name evidence="1" type="ORF">Vadar_023064</name>
</gene>
<dbReference type="Proteomes" id="UP000828048">
    <property type="component" value="Chromosome 11"/>
</dbReference>
<accession>A0ACB7YNT3</accession>
<dbReference type="EMBL" id="CM037161">
    <property type="protein sequence ID" value="KAH7855266.1"/>
    <property type="molecule type" value="Genomic_DNA"/>
</dbReference>
<comment type="caution">
    <text evidence="1">The sequence shown here is derived from an EMBL/GenBank/DDBJ whole genome shotgun (WGS) entry which is preliminary data.</text>
</comment>
<reference evidence="1 2" key="1">
    <citation type="journal article" date="2021" name="Hortic Res">
        <title>High-quality reference genome and annotation aids understanding of berry development for evergreen blueberry (Vaccinium darrowii).</title>
        <authorList>
            <person name="Yu J."/>
            <person name="Hulse-Kemp A.M."/>
            <person name="Babiker E."/>
            <person name="Staton M."/>
        </authorList>
    </citation>
    <scope>NUCLEOTIDE SEQUENCE [LARGE SCALE GENOMIC DNA]</scope>
    <source>
        <strain evidence="2">cv. NJ 8807/NJ 8810</strain>
        <tissue evidence="1">Young leaf</tissue>
    </source>
</reference>
<name>A0ACB7YNT3_9ERIC</name>
<proteinExistence type="predicted"/>
<protein>
    <submittedName>
        <fullName evidence="1">Uncharacterized protein</fullName>
    </submittedName>
</protein>
<evidence type="ECO:0000313" key="1">
    <source>
        <dbReference type="EMBL" id="KAH7855266.1"/>
    </source>
</evidence>
<keyword evidence="2" id="KW-1185">Reference proteome</keyword>
<organism evidence="1 2">
    <name type="scientific">Vaccinium darrowii</name>
    <dbReference type="NCBI Taxonomy" id="229202"/>
    <lineage>
        <taxon>Eukaryota</taxon>
        <taxon>Viridiplantae</taxon>
        <taxon>Streptophyta</taxon>
        <taxon>Embryophyta</taxon>
        <taxon>Tracheophyta</taxon>
        <taxon>Spermatophyta</taxon>
        <taxon>Magnoliopsida</taxon>
        <taxon>eudicotyledons</taxon>
        <taxon>Gunneridae</taxon>
        <taxon>Pentapetalae</taxon>
        <taxon>asterids</taxon>
        <taxon>Ericales</taxon>
        <taxon>Ericaceae</taxon>
        <taxon>Vaccinioideae</taxon>
        <taxon>Vaccinieae</taxon>
        <taxon>Vaccinium</taxon>
    </lineage>
</organism>
<sequence>MVIEFCPKLNSFSSGSVSSSAHAKMALFNDKVTFPRLENLGLEGCESLKYIFQPSIARILVSLQELIINDCLKIVAVVGGEEQIEDGQGRESTVKTLLPHLSTLELRCLPELRRFCDFRYPLELPLLSQMVIEVCPRLNSIFSSGSVSSSAHAQMVLFNDKVTFPRLENLEIEGCESLKYTFQPSMARVLVYLQKLIINACSKMEAVVGGEEEIEDGQGRKSTDKTLFPHLSKLELRRLPELRRFCHFRYPVELPLLSQMKIEDCPRMNSFSLGSVSTPNLFARFVSYDFVGDDTTVTGEE</sequence>